<keyword evidence="5" id="KW-0862">Zinc</keyword>
<feature type="active site" description="O-(5'-phospho-DNA)-tyrosine intermediate" evidence="10">
    <location>
        <position position="324"/>
    </location>
</feature>
<dbReference type="OrthoDB" id="9804262at2"/>
<evidence type="ECO:0000256" key="1">
    <source>
        <dbReference type="ARBA" id="ARBA00000213"/>
    </source>
</evidence>
<dbReference type="GO" id="GO:0005694">
    <property type="term" value="C:chromosome"/>
    <property type="evidence" value="ECO:0007669"/>
    <property type="project" value="InterPro"/>
</dbReference>
<dbReference type="InterPro" id="IPR005733">
    <property type="entry name" value="TopoI_bac-type"/>
</dbReference>
<dbReference type="InterPro" id="IPR003602">
    <property type="entry name" value="Topo_IA_DNA-bd_dom"/>
</dbReference>
<dbReference type="Proteomes" id="UP000214688">
    <property type="component" value="Chromosome"/>
</dbReference>
<dbReference type="SMART" id="SM00437">
    <property type="entry name" value="TOP1Ac"/>
    <property type="match status" value="1"/>
</dbReference>
<dbReference type="SUPFAM" id="SSF57783">
    <property type="entry name" value="Zinc beta-ribbon"/>
    <property type="match status" value="3"/>
</dbReference>
<dbReference type="KEGG" id="tab:CIG75_18285"/>
<evidence type="ECO:0000313" key="13">
    <source>
        <dbReference type="EMBL" id="ASS76711.1"/>
    </source>
</evidence>
<dbReference type="InterPro" id="IPR006171">
    <property type="entry name" value="TOPRIM_dom"/>
</dbReference>
<feature type="site" description="Interaction with DNA" evidence="10">
    <location>
        <position position="164"/>
    </location>
</feature>
<dbReference type="InterPro" id="IPR000380">
    <property type="entry name" value="Topo_IA"/>
</dbReference>
<keyword evidence="6" id="KW-0460">Magnesium</keyword>
<dbReference type="InterPro" id="IPR023406">
    <property type="entry name" value="Topo_IA_AS"/>
</dbReference>
<keyword evidence="7 10" id="KW-0799">Topoisomerase</keyword>
<keyword evidence="3" id="KW-0479">Metal-binding</keyword>
<reference evidence="13 14" key="1">
    <citation type="journal article" date="2015" name="Int. J. Syst. Evol. Microbiol.">
        <title>Tumebacillus algifaecis sp. nov., isolated from decomposing algal scum.</title>
        <authorList>
            <person name="Wu Y.F."/>
            <person name="Zhang B."/>
            <person name="Xing P."/>
            <person name="Wu Q.L."/>
            <person name="Liu S.J."/>
        </authorList>
    </citation>
    <scope>NUCLEOTIDE SEQUENCE [LARGE SCALE GENOMIC DNA]</scope>
    <source>
        <strain evidence="13 14">THMBR28</strain>
    </source>
</reference>
<dbReference type="NCBIfam" id="TIGR01051">
    <property type="entry name" value="topA_bact"/>
    <property type="match status" value="1"/>
</dbReference>
<dbReference type="PANTHER" id="PTHR42785">
    <property type="entry name" value="DNA TOPOISOMERASE, TYPE IA, CORE"/>
    <property type="match status" value="1"/>
</dbReference>
<dbReference type="GO" id="GO:0003917">
    <property type="term" value="F:DNA topoisomerase type I (single strand cut, ATP-independent) activity"/>
    <property type="evidence" value="ECO:0007669"/>
    <property type="project" value="UniProtKB-UniRule"/>
</dbReference>
<evidence type="ECO:0000256" key="7">
    <source>
        <dbReference type="ARBA" id="ARBA00023029"/>
    </source>
</evidence>
<dbReference type="Pfam" id="PF01131">
    <property type="entry name" value="Topoisom_bac"/>
    <property type="match status" value="1"/>
</dbReference>
<feature type="site" description="Interaction with DNA" evidence="10">
    <location>
        <position position="173"/>
    </location>
</feature>
<feature type="region of interest" description="Interaction with DNA" evidence="10">
    <location>
        <begin position="188"/>
        <end position="193"/>
    </location>
</feature>
<feature type="site" description="Interaction with DNA" evidence="10">
    <location>
        <position position="165"/>
    </location>
</feature>
<feature type="site" description="Interaction with DNA" evidence="10">
    <location>
        <position position="326"/>
    </location>
</feature>
<dbReference type="Gene3D" id="3.40.50.140">
    <property type="match status" value="1"/>
</dbReference>
<dbReference type="AlphaFoldDB" id="A0A223D556"/>
<gene>
    <name evidence="10" type="primary">topA</name>
    <name evidence="13" type="ORF">CIG75_18285</name>
</gene>
<dbReference type="InterPro" id="IPR013825">
    <property type="entry name" value="Topo_IA_cen_sub2"/>
</dbReference>
<dbReference type="HAMAP" id="MF_00952">
    <property type="entry name" value="Topoisom_1_prok"/>
    <property type="match status" value="1"/>
</dbReference>
<dbReference type="GO" id="GO:0008270">
    <property type="term" value="F:zinc ion binding"/>
    <property type="evidence" value="ECO:0007669"/>
    <property type="project" value="UniProtKB-KW"/>
</dbReference>
<dbReference type="SMART" id="SM00436">
    <property type="entry name" value="TOP1Bc"/>
    <property type="match status" value="1"/>
</dbReference>
<dbReference type="InterPro" id="IPR013497">
    <property type="entry name" value="Topo_IA_cen"/>
</dbReference>
<feature type="domain" description="Topo IA-type catalytic" evidence="12">
    <location>
        <begin position="154"/>
        <end position="589"/>
    </location>
</feature>
<dbReference type="InterPro" id="IPR028612">
    <property type="entry name" value="Topoisom_1_IA"/>
</dbReference>
<dbReference type="PROSITE" id="PS00396">
    <property type="entry name" value="TOPO_IA_1"/>
    <property type="match status" value="1"/>
</dbReference>
<comment type="catalytic activity">
    <reaction evidence="1 10">
        <text>ATP-independent breakage of single-stranded DNA, followed by passage and rejoining.</text>
        <dbReference type="EC" id="5.6.2.1"/>
    </reaction>
</comment>
<dbReference type="CDD" id="cd00186">
    <property type="entry name" value="TOP1Ac"/>
    <property type="match status" value="1"/>
</dbReference>
<evidence type="ECO:0000256" key="4">
    <source>
        <dbReference type="ARBA" id="ARBA00022771"/>
    </source>
</evidence>
<evidence type="ECO:0000256" key="3">
    <source>
        <dbReference type="ARBA" id="ARBA00022723"/>
    </source>
</evidence>
<dbReference type="GO" id="GO:0003677">
    <property type="term" value="F:DNA binding"/>
    <property type="evidence" value="ECO:0007669"/>
    <property type="project" value="UniProtKB-KW"/>
</dbReference>
<dbReference type="InterPro" id="IPR023405">
    <property type="entry name" value="Topo_IA_core_domain"/>
</dbReference>
<feature type="site" description="Interaction with DNA" evidence="10">
    <location>
        <position position="168"/>
    </location>
</feature>
<dbReference type="PANTHER" id="PTHR42785:SF1">
    <property type="entry name" value="DNA TOPOISOMERASE"/>
    <property type="match status" value="1"/>
</dbReference>
<proteinExistence type="inferred from homology"/>
<organism evidence="13 14">
    <name type="scientific">Tumebacillus algifaecis</name>
    <dbReference type="NCBI Taxonomy" id="1214604"/>
    <lineage>
        <taxon>Bacteria</taxon>
        <taxon>Bacillati</taxon>
        <taxon>Bacillota</taxon>
        <taxon>Bacilli</taxon>
        <taxon>Bacillales</taxon>
        <taxon>Alicyclobacillaceae</taxon>
        <taxon>Tumebacillus</taxon>
    </lineage>
</organism>
<keyword evidence="9 10" id="KW-0413">Isomerase</keyword>
<name>A0A223D556_9BACL</name>
<dbReference type="CDD" id="cd03363">
    <property type="entry name" value="TOPRIM_TopoIA_TopoI"/>
    <property type="match status" value="1"/>
</dbReference>
<dbReference type="SUPFAM" id="SSF56712">
    <property type="entry name" value="Prokaryotic type I DNA topoisomerase"/>
    <property type="match status" value="1"/>
</dbReference>
<keyword evidence="8 10" id="KW-0238">DNA-binding</keyword>
<evidence type="ECO:0000256" key="9">
    <source>
        <dbReference type="ARBA" id="ARBA00023235"/>
    </source>
</evidence>
<keyword evidence="14" id="KW-1185">Reference proteome</keyword>
<comment type="similarity">
    <text evidence="2 10">Belongs to the type IA topoisomerase family.</text>
</comment>
<dbReference type="Gene3D" id="1.10.290.10">
    <property type="entry name" value="Topoisomerase I, domain 4"/>
    <property type="match status" value="1"/>
</dbReference>
<feature type="domain" description="Toprim" evidence="11">
    <location>
        <begin position="28"/>
        <end position="138"/>
    </location>
</feature>
<dbReference type="Gene3D" id="1.10.460.10">
    <property type="entry name" value="Topoisomerase I, domain 2"/>
    <property type="match status" value="1"/>
</dbReference>
<dbReference type="PROSITE" id="PS50880">
    <property type="entry name" value="TOPRIM"/>
    <property type="match status" value="1"/>
</dbReference>
<evidence type="ECO:0000256" key="5">
    <source>
        <dbReference type="ARBA" id="ARBA00022833"/>
    </source>
</evidence>
<sequence length="814" mass="91757">MQLRFLLAWYTGEENVCSRKDVVWTLAKHLVIVESPAKAKTINSYLGSDYIVKASMGHVRDLPKSGLGVEIEKQFEPQYEVLKEKSTVVKELRALAKSADRIILSTDPDREGEAIAFHLEALLRPSNRNIERVLFHEINKNAILQAMKSPRKIDYRLVDSQQARRILDRLVGYKLSPFLSRKIKHGLSAGRVQSVALMLIVQRAEEIANFKPEEYWEIKAQVHTDPEAPLFTCVLEKIEGKKAKVSQGDIAAAIVAEAKEQNFVVQKVERAEKKRYPAPPFTTSTLQQEAARKLRFDVAKTMRVAQQLYEGVNVEGKPVGLITYMRTDSTRVAPDMQQKALKAIEEWFGPRYRPGRPNFYKSKGGAQDAHEAIRPTHIELTPDRVKSQLTPEQFRVYKLIYERFLASQMAAAVYDTVAVSILSGRFGWKSNGRTLKFDGFLKLYEEGRDSKHAGDDKAEEEPMLPPVEEGQKQLCEKITPSQHFTKPPAYFTEASLVKELEKQGIGRPSTYASIISVLKAREYVVVENKNFYPTDIGKVVCQTLVLNFPSLINVAFTAEMEKQLDQVAEGDREWRGMLQAFYDPFAQTLEGAMKSAERVVLGEETVLPCPACGQKLWKRSTKYGLVYACGGYPSCKFIVPIGGETQVPCLSCNKPLYLCDVTPKGRKKAVKQYHCYQCRAKFGYGKGGKPEPLAVETEHSCEKCGQSMVLRKGRYGEFLACSGYPKCKHVLKVDKEGKPMESGPKLVQVTNQCCAKCGSVMVVREGKGEKFLGCSGYPRCRSTATWSESVQVIDELEFAEVKKRYKQVKMKKKK</sequence>
<evidence type="ECO:0000259" key="11">
    <source>
        <dbReference type="PROSITE" id="PS50880"/>
    </source>
</evidence>
<dbReference type="InterPro" id="IPR013826">
    <property type="entry name" value="Topo_IA_cen_sub3"/>
</dbReference>
<evidence type="ECO:0000313" key="14">
    <source>
        <dbReference type="Proteomes" id="UP000214688"/>
    </source>
</evidence>
<dbReference type="Pfam" id="PF01751">
    <property type="entry name" value="Toprim"/>
    <property type="match status" value="1"/>
</dbReference>
<dbReference type="InterPro" id="IPR034149">
    <property type="entry name" value="TOPRIM_TopoI"/>
</dbReference>
<dbReference type="InterPro" id="IPR003601">
    <property type="entry name" value="Topo_IA_2"/>
</dbReference>
<evidence type="ECO:0000256" key="6">
    <source>
        <dbReference type="ARBA" id="ARBA00022842"/>
    </source>
</evidence>
<comment type="function">
    <text evidence="10">Releases the supercoiling and torsional tension of DNA, which is introduced during the DNA replication and transcription, by transiently cleaving and rejoining one strand of the DNA duplex. Introduces a single-strand break via transesterification at a target site in duplex DNA. The scissile phosphodiester is attacked by the catalytic tyrosine of the enzyme, resulting in the formation of a DNA-(5'-phosphotyrosyl)-enzyme intermediate and the expulsion of a 3'-OH DNA strand. The free DNA strand then undergoes passage around the unbroken strand, thus removing DNA supercoils. Finally, in the religation step, the DNA 3'-OH attacks the covalent intermediate to expel the active-site tyrosine and restore the DNA phosphodiester backbone.</text>
</comment>
<dbReference type="SMART" id="SM00493">
    <property type="entry name" value="TOPRIM"/>
    <property type="match status" value="1"/>
</dbReference>
<evidence type="ECO:0000259" key="12">
    <source>
        <dbReference type="PROSITE" id="PS52039"/>
    </source>
</evidence>
<dbReference type="InterPro" id="IPR013498">
    <property type="entry name" value="Topo_IA_Znf"/>
</dbReference>
<feature type="site" description="Interaction with DNA" evidence="10">
    <location>
        <position position="521"/>
    </location>
</feature>
<keyword evidence="4" id="KW-0863">Zinc-finger</keyword>
<dbReference type="Pfam" id="PF01396">
    <property type="entry name" value="Zn_ribbon_Top1"/>
    <property type="match status" value="3"/>
</dbReference>
<dbReference type="PRINTS" id="PR00417">
    <property type="entry name" value="PRTPISMRASEI"/>
</dbReference>
<evidence type="ECO:0000256" key="10">
    <source>
        <dbReference type="HAMAP-Rule" id="MF_00952"/>
    </source>
</evidence>
<dbReference type="InterPro" id="IPR013824">
    <property type="entry name" value="Topo_IA_cen_sub1"/>
</dbReference>
<protein>
    <recommendedName>
        <fullName evidence="10">DNA topoisomerase 1</fullName>
        <ecNumber evidence="10">5.6.2.1</ecNumber>
    </recommendedName>
    <alternativeName>
        <fullName evidence="10">DNA topoisomerase I</fullName>
    </alternativeName>
</protein>
<dbReference type="Gene3D" id="2.70.20.10">
    <property type="entry name" value="Topoisomerase I, domain 3"/>
    <property type="match status" value="1"/>
</dbReference>
<dbReference type="Gene3D" id="3.30.65.10">
    <property type="entry name" value="Bacterial Topoisomerase I, domain 1"/>
    <property type="match status" value="3"/>
</dbReference>
<evidence type="ECO:0000256" key="8">
    <source>
        <dbReference type="ARBA" id="ARBA00023125"/>
    </source>
</evidence>
<dbReference type="EC" id="5.6.2.1" evidence="10"/>
<feature type="site" description="Interaction with DNA" evidence="10">
    <location>
        <position position="58"/>
    </location>
</feature>
<dbReference type="EMBL" id="CP022657">
    <property type="protein sequence ID" value="ASS76711.1"/>
    <property type="molecule type" value="Genomic_DNA"/>
</dbReference>
<comment type="caution">
    <text evidence="10">Lacks conserved residue(s) required for the propagation of feature annotation.</text>
</comment>
<dbReference type="GO" id="GO:0006265">
    <property type="term" value="P:DNA topological change"/>
    <property type="evidence" value="ECO:0007669"/>
    <property type="project" value="UniProtKB-UniRule"/>
</dbReference>
<dbReference type="PROSITE" id="PS52039">
    <property type="entry name" value="TOPO_IA_2"/>
    <property type="match status" value="1"/>
</dbReference>
<comment type="subunit">
    <text evidence="10">Monomer.</text>
</comment>
<evidence type="ECO:0000256" key="2">
    <source>
        <dbReference type="ARBA" id="ARBA00009446"/>
    </source>
</evidence>
<accession>A0A223D556</accession>